<evidence type="ECO:0000313" key="2">
    <source>
        <dbReference type="EMBL" id="AKV01583.1"/>
    </source>
</evidence>
<feature type="region of interest" description="Disordered" evidence="1">
    <location>
        <begin position="1"/>
        <end position="24"/>
    </location>
</feature>
<accession>A0A0K1Q769</accession>
<organism evidence="2 3">
    <name type="scientific">Labilithrix luteola</name>
    <dbReference type="NCBI Taxonomy" id="1391654"/>
    <lineage>
        <taxon>Bacteria</taxon>
        <taxon>Pseudomonadati</taxon>
        <taxon>Myxococcota</taxon>
        <taxon>Polyangia</taxon>
        <taxon>Polyangiales</taxon>
        <taxon>Labilitrichaceae</taxon>
        <taxon>Labilithrix</taxon>
    </lineage>
</organism>
<dbReference type="Proteomes" id="UP000064967">
    <property type="component" value="Chromosome"/>
</dbReference>
<evidence type="ECO:0000313" key="3">
    <source>
        <dbReference type="Proteomes" id="UP000064967"/>
    </source>
</evidence>
<proteinExistence type="predicted"/>
<dbReference type="KEGG" id="llu:AKJ09_08246"/>
<dbReference type="AlphaFoldDB" id="A0A0K1Q769"/>
<reference evidence="2 3" key="1">
    <citation type="submission" date="2015-08" db="EMBL/GenBank/DDBJ databases">
        <authorList>
            <person name="Babu N.S."/>
            <person name="Beckwith C.J."/>
            <person name="Beseler K.G."/>
            <person name="Brison A."/>
            <person name="Carone J.V."/>
            <person name="Caskin T.P."/>
            <person name="Diamond M."/>
            <person name="Durham M.E."/>
            <person name="Foxe J.M."/>
            <person name="Go M."/>
            <person name="Henderson B.A."/>
            <person name="Jones I.B."/>
            <person name="McGettigan J.A."/>
            <person name="Micheletti S.J."/>
            <person name="Nasrallah M.E."/>
            <person name="Ortiz D."/>
            <person name="Piller C.R."/>
            <person name="Privatt S.R."/>
            <person name="Schneider S.L."/>
            <person name="Sharp S."/>
            <person name="Smith T.C."/>
            <person name="Stanton J.D."/>
            <person name="Ullery H.E."/>
            <person name="Wilson R.J."/>
            <person name="Serrano M.G."/>
            <person name="Buck G."/>
            <person name="Lee V."/>
            <person name="Wang Y."/>
            <person name="Carvalho R."/>
            <person name="Voegtly L."/>
            <person name="Shi R."/>
            <person name="Duckworth R."/>
            <person name="Johnson A."/>
            <person name="Loviza R."/>
            <person name="Walstead R."/>
            <person name="Shah Z."/>
            <person name="Kiflezghi M."/>
            <person name="Wade K."/>
            <person name="Ball S.L."/>
            <person name="Bradley K.W."/>
            <person name="Asai D.J."/>
            <person name="Bowman C.A."/>
            <person name="Russell D.A."/>
            <person name="Pope W.H."/>
            <person name="Jacobs-Sera D."/>
            <person name="Hendrix R.W."/>
            <person name="Hatfull G.F."/>
        </authorList>
    </citation>
    <scope>NUCLEOTIDE SEQUENCE [LARGE SCALE GENOMIC DNA]</scope>
    <source>
        <strain evidence="2 3">DSM 27648</strain>
    </source>
</reference>
<protein>
    <submittedName>
        <fullName evidence="2">Uncharacterized protein</fullName>
    </submittedName>
</protein>
<sequence>MSTRHREASRRQEPSWGSGARENGGHGAILAVVVDATCDSQAASSL</sequence>
<gene>
    <name evidence="2" type="ORF">AKJ09_08246</name>
</gene>
<keyword evidence="3" id="KW-1185">Reference proteome</keyword>
<name>A0A0K1Q769_9BACT</name>
<feature type="compositionally biased region" description="Basic and acidic residues" evidence="1">
    <location>
        <begin position="1"/>
        <end position="13"/>
    </location>
</feature>
<dbReference type="RefSeq" id="WP_169928178.1">
    <property type="nucleotide sequence ID" value="NZ_CP012333.1"/>
</dbReference>
<dbReference type="EMBL" id="CP012333">
    <property type="protein sequence ID" value="AKV01583.1"/>
    <property type="molecule type" value="Genomic_DNA"/>
</dbReference>
<evidence type="ECO:0000256" key="1">
    <source>
        <dbReference type="SAM" id="MobiDB-lite"/>
    </source>
</evidence>